<dbReference type="CDD" id="cd05242">
    <property type="entry name" value="SDR_a8"/>
    <property type="match status" value="1"/>
</dbReference>
<dbReference type="Pfam" id="PF01370">
    <property type="entry name" value="Epimerase"/>
    <property type="match status" value="1"/>
</dbReference>
<dbReference type="EMBL" id="CAGS01000382">
    <property type="protein sequence ID" value="CCF85074.1"/>
    <property type="molecule type" value="Genomic_DNA"/>
</dbReference>
<feature type="domain" description="NAD-dependent epimerase/dehydratase" evidence="2">
    <location>
        <begin position="10"/>
        <end position="230"/>
    </location>
</feature>
<dbReference type="Proteomes" id="UP000004221">
    <property type="component" value="Unassembled WGS sequence"/>
</dbReference>
<dbReference type="InterPro" id="IPR013549">
    <property type="entry name" value="DUF1731"/>
</dbReference>
<evidence type="ECO:0000313" key="4">
    <source>
        <dbReference type="EMBL" id="CCF85074.1"/>
    </source>
</evidence>
<keyword evidence="5" id="KW-1185">Reference proteome</keyword>
<evidence type="ECO:0000313" key="5">
    <source>
        <dbReference type="Proteomes" id="UP000004221"/>
    </source>
</evidence>
<accession>I4EK62</accession>
<sequence length="308" mass="33257">MDDQERKRTIITGGTGLIGRALATELATRGHDVIVLSRSPGRVRGLPAGVRAERWDGRSAAGWGSLAEGATAIVNLAGENLAAGRWTGERKQVIRESRLQAGQAVIDAVMGAARKPRVVIQSSAVGYYGPRGDEFVTEETPPGSDFLARLCVDWESSTALVEAMGVRRAIIRTGLVLSRESGALPRLVLPFRFFVGGPMGSGNQWYPWIHIADEIAAIVFLIEHETARGPFNLTAPYPETNRRFARVLGQVLGRPSGLPTPGFALQLALGEMATVVLEGQRAIPERLTAHGFEFRFSDLEPALRNVLG</sequence>
<protein>
    <submittedName>
        <fullName evidence="4">Epimerase family protein yfcH</fullName>
    </submittedName>
</protein>
<proteinExistence type="inferred from homology"/>
<dbReference type="Gene3D" id="3.40.50.720">
    <property type="entry name" value="NAD(P)-binding Rossmann-like Domain"/>
    <property type="match status" value="1"/>
</dbReference>
<gene>
    <name evidence="4" type="primary">yfcH</name>
    <name evidence="4" type="ORF">NITHO_4420012</name>
</gene>
<dbReference type="AlphaFoldDB" id="I4EK62"/>
<dbReference type="InterPro" id="IPR010099">
    <property type="entry name" value="SDR39U1"/>
</dbReference>
<organism evidence="4 5">
    <name type="scientific">Nitrolancea hollandica Lb</name>
    <dbReference type="NCBI Taxonomy" id="1129897"/>
    <lineage>
        <taxon>Bacteria</taxon>
        <taxon>Pseudomonadati</taxon>
        <taxon>Thermomicrobiota</taxon>
        <taxon>Thermomicrobia</taxon>
        <taxon>Sphaerobacterales</taxon>
        <taxon>Sphaerobacterineae</taxon>
        <taxon>Sphaerobacteraceae</taxon>
        <taxon>Nitrolancea</taxon>
    </lineage>
</organism>
<dbReference type="Pfam" id="PF08338">
    <property type="entry name" value="DUF1731"/>
    <property type="match status" value="1"/>
</dbReference>
<dbReference type="RefSeq" id="WP_008479722.1">
    <property type="nucleotide sequence ID" value="NZ_CAGS01000382.1"/>
</dbReference>
<dbReference type="PANTHER" id="PTHR11092">
    <property type="entry name" value="SUGAR NUCLEOTIDE EPIMERASE RELATED"/>
    <property type="match status" value="1"/>
</dbReference>
<dbReference type="SUPFAM" id="SSF51735">
    <property type="entry name" value="NAD(P)-binding Rossmann-fold domains"/>
    <property type="match status" value="1"/>
</dbReference>
<evidence type="ECO:0000256" key="1">
    <source>
        <dbReference type="ARBA" id="ARBA00009353"/>
    </source>
</evidence>
<dbReference type="PANTHER" id="PTHR11092:SF0">
    <property type="entry name" value="EPIMERASE FAMILY PROTEIN SDR39U1"/>
    <property type="match status" value="1"/>
</dbReference>
<dbReference type="OrthoDB" id="9801773at2"/>
<name>I4EK62_9BACT</name>
<comment type="caution">
    <text evidence="4">The sequence shown here is derived from an EMBL/GenBank/DDBJ whole genome shotgun (WGS) entry which is preliminary data.</text>
</comment>
<evidence type="ECO:0000259" key="3">
    <source>
        <dbReference type="Pfam" id="PF08338"/>
    </source>
</evidence>
<comment type="similarity">
    <text evidence="1">Belongs to the NAD(P)-dependent epimerase/dehydratase family. SDR39U1 subfamily.</text>
</comment>
<dbReference type="NCBIfam" id="TIGR01777">
    <property type="entry name" value="yfcH"/>
    <property type="match status" value="1"/>
</dbReference>
<feature type="domain" description="DUF1731" evidence="3">
    <location>
        <begin position="260"/>
        <end position="306"/>
    </location>
</feature>
<dbReference type="InterPro" id="IPR001509">
    <property type="entry name" value="Epimerase_deHydtase"/>
</dbReference>
<evidence type="ECO:0000259" key="2">
    <source>
        <dbReference type="Pfam" id="PF01370"/>
    </source>
</evidence>
<dbReference type="InterPro" id="IPR036291">
    <property type="entry name" value="NAD(P)-bd_dom_sf"/>
</dbReference>
<reference evidence="4 5" key="1">
    <citation type="journal article" date="2012" name="ISME J.">
        <title>Nitrification expanded: discovery, physiology and genomics of a nitrite-oxidizing bacterium from the phylum Chloroflexi.</title>
        <authorList>
            <person name="Sorokin D.Y."/>
            <person name="Lucker S."/>
            <person name="Vejmelkova D."/>
            <person name="Kostrikina N.A."/>
            <person name="Kleerebezem R."/>
            <person name="Rijpstra W.I."/>
            <person name="Damste J.S."/>
            <person name="Le Paslier D."/>
            <person name="Muyzer G."/>
            <person name="Wagner M."/>
            <person name="van Loosdrecht M.C."/>
            <person name="Daims H."/>
        </authorList>
    </citation>
    <scope>NUCLEOTIDE SEQUENCE [LARGE SCALE GENOMIC DNA]</scope>
    <source>
        <strain evidence="5">none</strain>
    </source>
</reference>